<dbReference type="SUPFAM" id="SSF68912">
    <property type="entry name" value="Rho N-terminal domain-like"/>
    <property type="match status" value="1"/>
</dbReference>
<keyword evidence="3" id="KW-1185">Reference proteome</keyword>
<evidence type="ECO:0000313" key="3">
    <source>
        <dbReference type="Proteomes" id="UP001056648"/>
    </source>
</evidence>
<dbReference type="EMBL" id="CP098736">
    <property type="protein sequence ID" value="USE78992.1"/>
    <property type="molecule type" value="Genomic_DNA"/>
</dbReference>
<dbReference type="Gene3D" id="1.10.720.30">
    <property type="entry name" value="SAP domain"/>
    <property type="match status" value="1"/>
</dbReference>
<proteinExistence type="predicted"/>
<accession>A0ABY4VP32</accession>
<feature type="domain" description="HeH/LEM" evidence="1">
    <location>
        <begin position="65"/>
        <end position="94"/>
    </location>
</feature>
<reference evidence="2" key="1">
    <citation type="submission" date="2022-06" db="EMBL/GenBank/DDBJ databases">
        <title>Complete genome sequence and characterization of Cupriavidus gilardii QJ1 isolated from contaminating cells.</title>
        <authorList>
            <person name="Qi J."/>
        </authorList>
    </citation>
    <scope>NUCLEOTIDE SEQUENCE</scope>
    <source>
        <strain evidence="2">QJ1</strain>
    </source>
</reference>
<dbReference type="InterPro" id="IPR036361">
    <property type="entry name" value="SAP_dom_sf"/>
</dbReference>
<dbReference type="Proteomes" id="UP001056648">
    <property type="component" value="Chromosome 2"/>
</dbReference>
<dbReference type="Pfam" id="PF12949">
    <property type="entry name" value="HeH"/>
    <property type="match status" value="1"/>
</dbReference>
<dbReference type="InterPro" id="IPR025856">
    <property type="entry name" value="HeH/LEM_domain"/>
</dbReference>
<organism evidence="2 3">
    <name type="scientific">Cupriavidus gilardii</name>
    <dbReference type="NCBI Taxonomy" id="82541"/>
    <lineage>
        <taxon>Bacteria</taxon>
        <taxon>Pseudomonadati</taxon>
        <taxon>Pseudomonadota</taxon>
        <taxon>Betaproteobacteria</taxon>
        <taxon>Burkholderiales</taxon>
        <taxon>Burkholderiaceae</taxon>
        <taxon>Cupriavidus</taxon>
    </lineage>
</organism>
<dbReference type="RefSeq" id="WP_252252713.1">
    <property type="nucleotide sequence ID" value="NZ_CP098736.1"/>
</dbReference>
<name>A0ABY4VP32_9BURK</name>
<dbReference type="InterPro" id="IPR036269">
    <property type="entry name" value="Rho_N_sf"/>
</dbReference>
<protein>
    <submittedName>
        <fullName evidence="2">HeH/LEM domain-containing protein</fullName>
    </submittedName>
</protein>
<dbReference type="CDD" id="cd12935">
    <property type="entry name" value="LEM_like"/>
    <property type="match status" value="1"/>
</dbReference>
<sequence>MANVKNVSTHVVSIRGTTIIPPLGSADIDLKTPGVSALIKRGVLEEVPDAPVQEQGGEGDGSPATVAELKAALTELGIDFPDNAKKADLQALFDAAGK</sequence>
<evidence type="ECO:0000259" key="1">
    <source>
        <dbReference type="Pfam" id="PF12949"/>
    </source>
</evidence>
<gene>
    <name evidence="2" type="ORF">NDR89_20360</name>
</gene>
<evidence type="ECO:0000313" key="2">
    <source>
        <dbReference type="EMBL" id="USE78992.1"/>
    </source>
</evidence>